<dbReference type="EMBL" id="QAON01000008">
    <property type="protein sequence ID" value="PTQ89251.1"/>
    <property type="molecule type" value="Genomic_DNA"/>
</dbReference>
<keyword evidence="2" id="KW-1185">Reference proteome</keyword>
<evidence type="ECO:0000313" key="1">
    <source>
        <dbReference type="EMBL" id="PTQ89251.1"/>
    </source>
</evidence>
<name>A0A2T5IZ98_9GAMM</name>
<gene>
    <name evidence="1" type="ORF">C8N29_108135</name>
</gene>
<proteinExistence type="predicted"/>
<dbReference type="Proteomes" id="UP000244223">
    <property type="component" value="Unassembled WGS sequence"/>
</dbReference>
<reference evidence="1 2" key="1">
    <citation type="submission" date="2018-04" db="EMBL/GenBank/DDBJ databases">
        <title>Genomic Encyclopedia of Archaeal and Bacterial Type Strains, Phase II (KMG-II): from individual species to whole genera.</title>
        <authorList>
            <person name="Goeker M."/>
        </authorList>
    </citation>
    <scope>NUCLEOTIDE SEQUENCE [LARGE SCALE GENOMIC DNA]</scope>
    <source>
        <strain evidence="1 2">DSM 5822</strain>
    </source>
</reference>
<evidence type="ECO:0000313" key="2">
    <source>
        <dbReference type="Proteomes" id="UP000244223"/>
    </source>
</evidence>
<organism evidence="1 2">
    <name type="scientific">Agitococcus lubricus</name>
    <dbReference type="NCBI Taxonomy" id="1077255"/>
    <lineage>
        <taxon>Bacteria</taxon>
        <taxon>Pseudomonadati</taxon>
        <taxon>Pseudomonadota</taxon>
        <taxon>Gammaproteobacteria</taxon>
        <taxon>Moraxellales</taxon>
        <taxon>Moraxellaceae</taxon>
        <taxon>Agitococcus</taxon>
    </lineage>
</organism>
<dbReference type="AlphaFoldDB" id="A0A2T5IZ98"/>
<dbReference type="OrthoDB" id="6703663at2"/>
<protein>
    <submittedName>
        <fullName evidence="1">Uncharacterized protein</fullName>
    </submittedName>
</protein>
<dbReference type="RefSeq" id="WP_107865882.1">
    <property type="nucleotide sequence ID" value="NZ_QAON01000008.1"/>
</dbReference>
<accession>A0A2T5IZ98</accession>
<sequence length="221" mass="24612">MQTYYAIPCPDGLRQNFATLVDNFERGVKDPQNKLLIAVANDYTDKIIEVMILGNSQMMDTQSLAVKVLHNVAGIIRATAHGLIKQVLYKMSNQEMAPLATQIRARKLVIAEQEYISFPIPANLAQGYKHCFAAIKAGDISVRPMLMENMLAFSDLANHYFYVESVKPLKLGLITRKMADLGGVTINKASHAAIKKLVPQLNLEELQGFVAYLEPFFVDVP</sequence>
<comment type="caution">
    <text evidence="1">The sequence shown here is derived from an EMBL/GenBank/DDBJ whole genome shotgun (WGS) entry which is preliminary data.</text>
</comment>